<evidence type="ECO:0000256" key="2">
    <source>
        <dbReference type="ARBA" id="ARBA00022475"/>
    </source>
</evidence>
<feature type="transmembrane region" description="Helical" evidence="14">
    <location>
        <begin position="242"/>
        <end position="266"/>
    </location>
</feature>
<evidence type="ECO:0000256" key="12">
    <source>
        <dbReference type="ARBA" id="ARBA00023224"/>
    </source>
</evidence>
<dbReference type="PANTHER" id="PTHR24242:SF253">
    <property type="entry name" value="OLFACTORY RECEPTOR-RELATED"/>
    <property type="match status" value="1"/>
</dbReference>
<keyword evidence="12 13" id="KW-0807">Transducer</keyword>
<protein>
    <recommendedName>
        <fullName evidence="14">Olfactory receptor</fullName>
    </recommendedName>
</protein>
<evidence type="ECO:0000256" key="4">
    <source>
        <dbReference type="ARBA" id="ARBA00022692"/>
    </source>
</evidence>
<evidence type="ECO:0000256" key="14">
    <source>
        <dbReference type="RuleBase" id="RU363047"/>
    </source>
</evidence>
<proteinExistence type="inferred from homology"/>
<keyword evidence="9" id="KW-1015">Disulfide bond</keyword>
<evidence type="ECO:0000256" key="11">
    <source>
        <dbReference type="ARBA" id="ARBA00023180"/>
    </source>
</evidence>
<dbReference type="GO" id="GO:0004930">
    <property type="term" value="F:G protein-coupled receptor activity"/>
    <property type="evidence" value="ECO:0007669"/>
    <property type="project" value="UniProtKB-KW"/>
</dbReference>
<evidence type="ECO:0000256" key="10">
    <source>
        <dbReference type="ARBA" id="ARBA00023170"/>
    </source>
</evidence>
<dbReference type="FunFam" id="1.20.1070.10:FF:000010">
    <property type="entry name" value="Olfactory receptor"/>
    <property type="match status" value="1"/>
</dbReference>
<dbReference type="PROSITE" id="PS50262">
    <property type="entry name" value="G_PROTEIN_RECEP_F1_2"/>
    <property type="match status" value="1"/>
</dbReference>
<dbReference type="PRINTS" id="PR00237">
    <property type="entry name" value="GPCRRHODOPSN"/>
</dbReference>
<keyword evidence="17" id="KW-1185">Reference proteome</keyword>
<dbReference type="SMART" id="SM01381">
    <property type="entry name" value="7TM_GPCR_Srsx"/>
    <property type="match status" value="1"/>
</dbReference>
<evidence type="ECO:0000256" key="9">
    <source>
        <dbReference type="ARBA" id="ARBA00023157"/>
    </source>
</evidence>
<dbReference type="InterPro" id="IPR000725">
    <property type="entry name" value="Olfact_rcpt"/>
</dbReference>
<feature type="transmembrane region" description="Helical" evidence="14">
    <location>
        <begin position="28"/>
        <end position="53"/>
    </location>
</feature>
<evidence type="ECO:0000256" key="13">
    <source>
        <dbReference type="RuleBase" id="RU000688"/>
    </source>
</evidence>
<dbReference type="PANTHER" id="PTHR24242">
    <property type="entry name" value="G-PROTEIN COUPLED RECEPTOR"/>
    <property type="match status" value="1"/>
</dbReference>
<dbReference type="SUPFAM" id="SSF81321">
    <property type="entry name" value="Family A G protein-coupled receptor-like"/>
    <property type="match status" value="1"/>
</dbReference>
<dbReference type="EMBL" id="JAACNH010016773">
    <property type="protein sequence ID" value="KAG8428992.1"/>
    <property type="molecule type" value="Genomic_DNA"/>
</dbReference>
<keyword evidence="3 14" id="KW-0716">Sensory transduction</keyword>
<evidence type="ECO:0000313" key="17">
    <source>
        <dbReference type="Proteomes" id="UP000812440"/>
    </source>
</evidence>
<feature type="transmembrane region" description="Helical" evidence="14">
    <location>
        <begin position="103"/>
        <end position="125"/>
    </location>
</feature>
<dbReference type="OrthoDB" id="5967130at2759"/>
<dbReference type="InterPro" id="IPR000276">
    <property type="entry name" value="GPCR_Rhodpsn"/>
</dbReference>
<dbReference type="Gene3D" id="1.20.1070.10">
    <property type="entry name" value="Rhodopsin 7-helix transmembrane proteins"/>
    <property type="match status" value="1"/>
</dbReference>
<dbReference type="Pfam" id="PF13853">
    <property type="entry name" value="7tm_4"/>
    <property type="match status" value="1"/>
</dbReference>
<accession>A0A8T2IAK9</accession>
<evidence type="ECO:0000256" key="1">
    <source>
        <dbReference type="ARBA" id="ARBA00004651"/>
    </source>
</evidence>
<organism evidence="16 17">
    <name type="scientific">Hymenochirus boettgeri</name>
    <name type="common">Congo dwarf clawed frog</name>
    <dbReference type="NCBI Taxonomy" id="247094"/>
    <lineage>
        <taxon>Eukaryota</taxon>
        <taxon>Metazoa</taxon>
        <taxon>Chordata</taxon>
        <taxon>Craniata</taxon>
        <taxon>Vertebrata</taxon>
        <taxon>Euteleostomi</taxon>
        <taxon>Amphibia</taxon>
        <taxon>Batrachia</taxon>
        <taxon>Anura</taxon>
        <taxon>Pipoidea</taxon>
        <taxon>Pipidae</taxon>
        <taxon>Pipinae</taxon>
        <taxon>Hymenochirus</taxon>
    </lineage>
</organism>
<comment type="similarity">
    <text evidence="13">Belongs to the G-protein coupled receptor 1 family.</text>
</comment>
<keyword evidence="2 14" id="KW-1003">Cell membrane</keyword>
<evidence type="ECO:0000256" key="3">
    <source>
        <dbReference type="ARBA" id="ARBA00022606"/>
    </source>
</evidence>
<evidence type="ECO:0000256" key="7">
    <source>
        <dbReference type="ARBA" id="ARBA00023040"/>
    </source>
</evidence>
<feature type="transmembrane region" description="Helical" evidence="14">
    <location>
        <begin position="206"/>
        <end position="230"/>
    </location>
</feature>
<dbReference type="GO" id="GO:0005886">
    <property type="term" value="C:plasma membrane"/>
    <property type="evidence" value="ECO:0007669"/>
    <property type="project" value="UniProtKB-SubCell"/>
</dbReference>
<dbReference type="GO" id="GO:0004984">
    <property type="term" value="F:olfactory receptor activity"/>
    <property type="evidence" value="ECO:0007669"/>
    <property type="project" value="InterPro"/>
</dbReference>
<keyword evidence="11" id="KW-0325">Glycoprotein</keyword>
<comment type="subcellular location">
    <subcellularLocation>
        <location evidence="1 14">Cell membrane</location>
        <topology evidence="1 14">Multi-pass membrane protein</topology>
    </subcellularLocation>
</comment>
<sequence>MIRNVILKANFTNIQEFLLIGLKDLNQFQIPVFMLFFTFYVATIAGNLLIIVLVSISQGCQSPMYFLLGHLSLCDILISTNVAPNTLKVIILGRSPISYHTCLIQMILFGGSAFIECCLLTVMSYDRFLAICSPLRYTSIMNQNRCCYLVLWTWITGFLFSVMAYLLVLVLQFCGPNIIDHFFCDLAPLLELSCSDTSALEIHVSVIASGMCVSQLIFVIITYVCIFISILKITPMSGRKKVFSTCSSHLIVVSIYYGTLITLYLAPARGYSLNLNKSLSLFNTIVTPLFNPLIYSLKNKEIRKATAKLFSKDSIQP</sequence>
<name>A0A8T2IAK9_9PIPI</name>
<keyword evidence="10 13" id="KW-0675">Receptor</keyword>
<keyword evidence="7 13" id="KW-0297">G-protein coupled receptor</keyword>
<feature type="domain" description="G-protein coupled receptors family 1 profile" evidence="15">
    <location>
        <begin position="46"/>
        <end position="295"/>
    </location>
</feature>
<keyword evidence="5 14" id="KW-0552">Olfaction</keyword>
<feature type="transmembrane region" description="Helical" evidence="14">
    <location>
        <begin position="146"/>
        <end position="168"/>
    </location>
</feature>
<evidence type="ECO:0000256" key="8">
    <source>
        <dbReference type="ARBA" id="ARBA00023136"/>
    </source>
</evidence>
<dbReference type="PRINTS" id="PR00245">
    <property type="entry name" value="OLFACTORYR"/>
</dbReference>
<dbReference type="InterPro" id="IPR017452">
    <property type="entry name" value="GPCR_Rhodpsn_7TM"/>
</dbReference>
<dbReference type="Proteomes" id="UP000812440">
    <property type="component" value="Unassembled WGS sequence"/>
</dbReference>
<keyword evidence="4 13" id="KW-0812">Transmembrane</keyword>
<dbReference type="InterPro" id="IPR050939">
    <property type="entry name" value="Olfactory_GPCR1"/>
</dbReference>
<keyword evidence="6 14" id="KW-1133">Transmembrane helix</keyword>
<dbReference type="PROSITE" id="PS00237">
    <property type="entry name" value="G_PROTEIN_RECEP_F1_1"/>
    <property type="match status" value="1"/>
</dbReference>
<gene>
    <name evidence="16" type="ORF">GDO86_018608</name>
</gene>
<evidence type="ECO:0000259" key="15">
    <source>
        <dbReference type="PROSITE" id="PS50262"/>
    </source>
</evidence>
<evidence type="ECO:0000256" key="6">
    <source>
        <dbReference type="ARBA" id="ARBA00022989"/>
    </source>
</evidence>
<comment type="caution">
    <text evidence="16">The sequence shown here is derived from an EMBL/GenBank/DDBJ whole genome shotgun (WGS) entry which is preliminary data.</text>
</comment>
<feature type="transmembrane region" description="Helical" evidence="14">
    <location>
        <begin position="278"/>
        <end position="297"/>
    </location>
</feature>
<dbReference type="AlphaFoldDB" id="A0A8T2IAK9"/>
<reference evidence="16" key="1">
    <citation type="thesis" date="2020" institute="ProQuest LLC" country="789 East Eisenhower Parkway, Ann Arbor, MI, USA">
        <title>Comparative Genomics and Chromosome Evolution.</title>
        <authorList>
            <person name="Mudd A.B."/>
        </authorList>
    </citation>
    <scope>NUCLEOTIDE SEQUENCE</scope>
    <source>
        <strain evidence="16">Female2</strain>
        <tissue evidence="16">Blood</tissue>
    </source>
</reference>
<keyword evidence="8 14" id="KW-0472">Membrane</keyword>
<evidence type="ECO:0000256" key="5">
    <source>
        <dbReference type="ARBA" id="ARBA00022725"/>
    </source>
</evidence>
<evidence type="ECO:0000313" key="16">
    <source>
        <dbReference type="EMBL" id="KAG8428992.1"/>
    </source>
</evidence>